<dbReference type="PANTHER" id="PTHR46558">
    <property type="entry name" value="TRACRIPTIONAL REGULATORY PROTEIN-RELATED-RELATED"/>
    <property type="match status" value="1"/>
</dbReference>
<reference evidence="3" key="1">
    <citation type="journal article" date="2021" name="PeerJ">
        <title>Extensive microbial diversity within the chicken gut microbiome revealed by metagenomics and culture.</title>
        <authorList>
            <person name="Gilroy R."/>
            <person name="Ravi A."/>
            <person name="Getino M."/>
            <person name="Pursley I."/>
            <person name="Horton D.L."/>
            <person name="Alikhan N.F."/>
            <person name="Baker D."/>
            <person name="Gharbi K."/>
            <person name="Hall N."/>
            <person name="Watson M."/>
            <person name="Adriaenssens E.M."/>
            <person name="Foster-Nyarko E."/>
            <person name="Jarju S."/>
            <person name="Secka A."/>
            <person name="Antonio M."/>
            <person name="Oren A."/>
            <person name="Chaudhuri R.R."/>
            <person name="La Ragione R."/>
            <person name="Hildebrand F."/>
            <person name="Pallen M.J."/>
        </authorList>
    </citation>
    <scope>NUCLEOTIDE SEQUENCE</scope>
    <source>
        <strain evidence="3">ChiGjej1B1-14440</strain>
    </source>
</reference>
<dbReference type="SMART" id="SM00530">
    <property type="entry name" value="HTH_XRE"/>
    <property type="match status" value="1"/>
</dbReference>
<dbReference type="Gene3D" id="1.10.260.40">
    <property type="entry name" value="lambda repressor-like DNA-binding domains"/>
    <property type="match status" value="1"/>
</dbReference>
<dbReference type="InterPro" id="IPR043735">
    <property type="entry name" value="DUF5680"/>
</dbReference>
<dbReference type="AlphaFoldDB" id="A0A9D2BNN4"/>
<comment type="caution">
    <text evidence="3">The sequence shown here is derived from an EMBL/GenBank/DDBJ whole genome shotgun (WGS) entry which is preliminary data.</text>
</comment>
<dbReference type="InterPro" id="IPR001387">
    <property type="entry name" value="Cro/C1-type_HTH"/>
</dbReference>
<dbReference type="PANTHER" id="PTHR46558:SF4">
    <property type="entry name" value="DNA-BIDING PHAGE PROTEIN"/>
    <property type="match status" value="1"/>
</dbReference>
<dbReference type="Proteomes" id="UP000886724">
    <property type="component" value="Unassembled WGS sequence"/>
</dbReference>
<dbReference type="InterPro" id="IPR010982">
    <property type="entry name" value="Lambda_DNA-bd_dom_sf"/>
</dbReference>
<dbReference type="Pfam" id="PF01381">
    <property type="entry name" value="HTH_3"/>
    <property type="match status" value="1"/>
</dbReference>
<dbReference type="CDD" id="cd00093">
    <property type="entry name" value="HTH_XRE"/>
    <property type="match status" value="1"/>
</dbReference>
<dbReference type="EMBL" id="DXET01000211">
    <property type="protein sequence ID" value="HIX82167.1"/>
    <property type="molecule type" value="Genomic_DNA"/>
</dbReference>
<protein>
    <submittedName>
        <fullName evidence="3">Helix-turn-helix domain-containing protein</fullName>
    </submittedName>
</protein>
<evidence type="ECO:0000256" key="1">
    <source>
        <dbReference type="ARBA" id="ARBA00023125"/>
    </source>
</evidence>
<proteinExistence type="predicted"/>
<gene>
    <name evidence="3" type="ORF">H9980_09400</name>
</gene>
<name>A0A9D2BNN4_9FIRM</name>
<dbReference type="SUPFAM" id="SSF47413">
    <property type="entry name" value="lambda repressor-like DNA-binding domains"/>
    <property type="match status" value="1"/>
</dbReference>
<evidence type="ECO:0000313" key="3">
    <source>
        <dbReference type="EMBL" id="HIX82167.1"/>
    </source>
</evidence>
<dbReference type="Pfam" id="PF18931">
    <property type="entry name" value="DUF5680"/>
    <property type="match status" value="1"/>
</dbReference>
<dbReference type="GO" id="GO:0003677">
    <property type="term" value="F:DNA binding"/>
    <property type="evidence" value="ECO:0007669"/>
    <property type="project" value="UniProtKB-KW"/>
</dbReference>
<sequence length="220" mass="25812">MYNERIAFYRKKNMLTQEELAEKINVSRQTVTKWEKGTISPSLEYLIDLSNIFGITIDSLIKDDDCKSIEDEKFNPNALTTFIVKAKKSTYANNQNKINSLRENAHDYTFQENEYKYYDSFFGSSSFSGQEIVYKNNKVCWSMNYYGKVLQDYFNGDFLKEVLLQVSEERPYRGAEIYSKGEFVYVSNVTGDITFFKGNETIYYRLQKIYEGWFHGGAIK</sequence>
<accession>A0A9D2BNN4</accession>
<evidence type="ECO:0000259" key="2">
    <source>
        <dbReference type="PROSITE" id="PS50943"/>
    </source>
</evidence>
<feature type="domain" description="HTH cro/C1-type" evidence="2">
    <location>
        <begin position="6"/>
        <end position="60"/>
    </location>
</feature>
<reference evidence="3" key="2">
    <citation type="submission" date="2021-04" db="EMBL/GenBank/DDBJ databases">
        <authorList>
            <person name="Gilroy R."/>
        </authorList>
    </citation>
    <scope>NUCLEOTIDE SEQUENCE</scope>
    <source>
        <strain evidence="3">ChiGjej1B1-14440</strain>
    </source>
</reference>
<evidence type="ECO:0000313" key="4">
    <source>
        <dbReference type="Proteomes" id="UP000886724"/>
    </source>
</evidence>
<keyword evidence="1" id="KW-0238">DNA-binding</keyword>
<organism evidence="3 4">
    <name type="scientific">Candidatus Erysipelatoclostridium merdavium</name>
    <dbReference type="NCBI Taxonomy" id="2838566"/>
    <lineage>
        <taxon>Bacteria</taxon>
        <taxon>Bacillati</taxon>
        <taxon>Bacillota</taxon>
        <taxon>Erysipelotrichia</taxon>
        <taxon>Erysipelotrichales</taxon>
        <taxon>Erysipelotrichales incertae sedis</taxon>
    </lineage>
</organism>
<dbReference type="PROSITE" id="PS50943">
    <property type="entry name" value="HTH_CROC1"/>
    <property type="match status" value="1"/>
</dbReference>